<dbReference type="AlphaFoldDB" id="Q2G6W4"/>
<dbReference type="Proteomes" id="UP000009134">
    <property type="component" value="Chromosome"/>
</dbReference>
<dbReference type="STRING" id="279238.Saro_1969"/>
<sequence length="106" mass="11806">MRGSPAAVLFRNRPLDPLERLLKPVQRGVQCFRRHGRARYHISQSSQPAARERSVDSAGQAFRGPRNARASLDHEASGDQRGPAPNHRNSCTCRCGRTDKEGLFQA</sequence>
<reference evidence="3" key="1">
    <citation type="submission" date="2006-01" db="EMBL/GenBank/DDBJ databases">
        <title>Complete sequence of Novosphingobium aromaticivorans DSM 12444.</title>
        <authorList>
            <consortium name="US DOE Joint Genome Institute"/>
            <person name="Copeland A."/>
            <person name="Lucas S."/>
            <person name="Lapidus A."/>
            <person name="Barry K."/>
            <person name="Detter J.C."/>
            <person name="Glavina T."/>
            <person name="Hammon N."/>
            <person name="Israni S."/>
            <person name="Pitluck S."/>
            <person name="Chain P."/>
            <person name="Malfatti S."/>
            <person name="Shin M."/>
            <person name="Vergez L."/>
            <person name="Schmutz J."/>
            <person name="Larimer F."/>
            <person name="Land M."/>
            <person name="Kyrpides N."/>
            <person name="Ivanova N."/>
            <person name="Fredrickson J."/>
            <person name="Balkwill D."/>
            <person name="Romine M.F."/>
            <person name="Richardson P."/>
        </authorList>
    </citation>
    <scope>NUCLEOTIDE SEQUENCE [LARGE SCALE GENOMIC DNA]</scope>
    <source>
        <strain evidence="3">ATCC 700278 / DSM 12444 / CCUG 56034 / CIP 105152 / NBRC 16084 / F199</strain>
    </source>
</reference>
<feature type="compositionally biased region" description="Basic and acidic residues" evidence="1">
    <location>
        <begin position="96"/>
        <end position="106"/>
    </location>
</feature>
<feature type="region of interest" description="Disordered" evidence="1">
    <location>
        <begin position="39"/>
        <end position="106"/>
    </location>
</feature>
<evidence type="ECO:0000313" key="2">
    <source>
        <dbReference type="EMBL" id="ABD26409.1"/>
    </source>
</evidence>
<name>Q2G6W4_NOVAD</name>
<evidence type="ECO:0000313" key="3">
    <source>
        <dbReference type="Proteomes" id="UP000009134"/>
    </source>
</evidence>
<dbReference type="KEGG" id="nar:Saro_1969"/>
<gene>
    <name evidence="2" type="ordered locus">Saro_1969</name>
</gene>
<dbReference type="EMBL" id="CP000248">
    <property type="protein sequence ID" value="ABD26409.1"/>
    <property type="molecule type" value="Genomic_DNA"/>
</dbReference>
<keyword evidence="3" id="KW-1185">Reference proteome</keyword>
<proteinExistence type="predicted"/>
<protein>
    <submittedName>
        <fullName evidence="2">Uncharacterized protein</fullName>
    </submittedName>
</protein>
<organism evidence="2 3">
    <name type="scientific">Novosphingobium aromaticivorans (strain ATCC 700278 / DSM 12444 / CCUG 56034 / CIP 105152 / NBRC 16084 / F199)</name>
    <dbReference type="NCBI Taxonomy" id="279238"/>
    <lineage>
        <taxon>Bacteria</taxon>
        <taxon>Pseudomonadati</taxon>
        <taxon>Pseudomonadota</taxon>
        <taxon>Alphaproteobacteria</taxon>
        <taxon>Sphingomonadales</taxon>
        <taxon>Sphingomonadaceae</taxon>
        <taxon>Novosphingobium</taxon>
    </lineage>
</organism>
<accession>Q2G6W4</accession>
<evidence type="ECO:0000256" key="1">
    <source>
        <dbReference type="SAM" id="MobiDB-lite"/>
    </source>
</evidence>
<dbReference type="HOGENOM" id="CLU_2220455_0_0_5"/>